<dbReference type="Pfam" id="PF01817">
    <property type="entry name" value="CM_2"/>
    <property type="match status" value="1"/>
</dbReference>
<dbReference type="InterPro" id="IPR002701">
    <property type="entry name" value="CM_II_prokaryot"/>
</dbReference>
<dbReference type="HOGENOM" id="CLU_131518_4_1_2"/>
<protein>
    <submittedName>
        <fullName evidence="3">Chorismate mutase</fullName>
        <ecNumber evidence="3">5.4.99.5</ecNumber>
    </submittedName>
</protein>
<dbReference type="NCBIfam" id="TIGR01791">
    <property type="entry name" value="CM_archaeal"/>
    <property type="match status" value="1"/>
</dbReference>
<dbReference type="GO" id="GO:0046417">
    <property type="term" value="P:chorismate metabolic process"/>
    <property type="evidence" value="ECO:0007669"/>
    <property type="project" value="InterPro"/>
</dbReference>
<dbReference type="OrthoDB" id="107004at2157"/>
<feature type="domain" description="Chorismate mutase" evidence="2">
    <location>
        <begin position="1"/>
        <end position="89"/>
    </location>
</feature>
<dbReference type="RefSeq" id="WP_011696520.1">
    <property type="nucleotide sequence ID" value="NC_008553.1"/>
</dbReference>
<dbReference type="InterPro" id="IPR036979">
    <property type="entry name" value="CM_dom_sf"/>
</dbReference>
<proteinExistence type="predicted"/>
<dbReference type="Proteomes" id="UP000000674">
    <property type="component" value="Chromosome"/>
</dbReference>
<dbReference type="GO" id="GO:0009697">
    <property type="term" value="P:salicylic acid biosynthetic process"/>
    <property type="evidence" value="ECO:0007669"/>
    <property type="project" value="TreeGrafter"/>
</dbReference>
<sequence length="95" mass="10677">MMGLVEHRLEVQKIDEEILRLIQKRMALAEKIYRDKAALGLSISDPDQEALVLSRAVDMATELGLDPGSIKSIFRILIDMSLQKQHGLHGEDNLP</sequence>
<accession>A0B8V4</accession>
<dbReference type="PANTHER" id="PTHR38041:SF1">
    <property type="entry name" value="CHORISMATE MUTASE"/>
    <property type="match status" value="1"/>
</dbReference>
<dbReference type="STRING" id="349307.Mthe_1353"/>
<dbReference type="InterPro" id="IPR010950">
    <property type="entry name" value="Chorismate_mutase_arc"/>
</dbReference>
<dbReference type="AlphaFoldDB" id="A0B8V4"/>
<dbReference type="Gene3D" id="1.20.59.10">
    <property type="entry name" value="Chorismate mutase"/>
    <property type="match status" value="1"/>
</dbReference>
<dbReference type="EMBL" id="CP000477">
    <property type="protein sequence ID" value="ABK15128.1"/>
    <property type="molecule type" value="Genomic_DNA"/>
</dbReference>
<name>A0B8V4_METTP</name>
<evidence type="ECO:0000256" key="1">
    <source>
        <dbReference type="ARBA" id="ARBA00023235"/>
    </source>
</evidence>
<dbReference type="KEGG" id="mtp:Mthe_1353"/>
<dbReference type="EC" id="5.4.99.5" evidence="3"/>
<evidence type="ECO:0000313" key="3">
    <source>
        <dbReference type="EMBL" id="ABK15128.1"/>
    </source>
</evidence>
<reference evidence="3 4" key="1">
    <citation type="submission" date="2006-10" db="EMBL/GenBank/DDBJ databases">
        <title>Complete sequence of Methanosaeta thermophila PT.</title>
        <authorList>
            <consortium name="US DOE Joint Genome Institute"/>
            <person name="Copeland A."/>
            <person name="Lucas S."/>
            <person name="Lapidus A."/>
            <person name="Barry K."/>
            <person name="Detter J.C."/>
            <person name="Glavina del Rio T."/>
            <person name="Hammon N."/>
            <person name="Israni S."/>
            <person name="Pitluck S."/>
            <person name="Chain P."/>
            <person name="Malfatti S."/>
            <person name="Shin M."/>
            <person name="Vergez L."/>
            <person name="Schmutz J."/>
            <person name="Larimer F."/>
            <person name="Land M."/>
            <person name="Hauser L."/>
            <person name="Kyrpides N."/>
            <person name="Kim E."/>
            <person name="Smith K.S."/>
            <person name="Ingram-Smith C."/>
            <person name="Richardson P."/>
        </authorList>
    </citation>
    <scope>NUCLEOTIDE SEQUENCE [LARGE SCALE GENOMIC DNA]</scope>
    <source>
        <strain evidence="4">DSM 6194 / JCM 14653 / NBRC 101360 / PT</strain>
    </source>
</reference>
<keyword evidence="1 3" id="KW-0413">Isomerase</keyword>
<evidence type="ECO:0000259" key="2">
    <source>
        <dbReference type="PROSITE" id="PS51168"/>
    </source>
</evidence>
<organism evidence="3 4">
    <name type="scientific">Methanothrix thermoacetophila (strain DSM 6194 / JCM 14653 / NBRC 101360 / PT)</name>
    <name type="common">Methanosaeta thermophila</name>
    <dbReference type="NCBI Taxonomy" id="349307"/>
    <lineage>
        <taxon>Archaea</taxon>
        <taxon>Methanobacteriati</taxon>
        <taxon>Methanobacteriota</taxon>
        <taxon>Stenosarchaea group</taxon>
        <taxon>Methanomicrobia</taxon>
        <taxon>Methanotrichales</taxon>
        <taxon>Methanotrichaceae</taxon>
        <taxon>Methanothrix</taxon>
    </lineage>
</organism>
<dbReference type="InterPro" id="IPR036263">
    <property type="entry name" value="Chorismate_II_sf"/>
</dbReference>
<keyword evidence="4" id="KW-1185">Reference proteome</keyword>
<dbReference type="SMART" id="SM00830">
    <property type="entry name" value="CM_2"/>
    <property type="match status" value="1"/>
</dbReference>
<dbReference type="InterPro" id="IPR051331">
    <property type="entry name" value="Chorismate_mutase-related"/>
</dbReference>
<dbReference type="SUPFAM" id="SSF48600">
    <property type="entry name" value="Chorismate mutase II"/>
    <property type="match status" value="1"/>
</dbReference>
<dbReference type="GeneID" id="4462849"/>
<dbReference type="GO" id="GO:0004106">
    <property type="term" value="F:chorismate mutase activity"/>
    <property type="evidence" value="ECO:0007669"/>
    <property type="project" value="UniProtKB-EC"/>
</dbReference>
<gene>
    <name evidence="3" type="ordered locus">Mthe_1353</name>
</gene>
<dbReference type="PROSITE" id="PS51168">
    <property type="entry name" value="CHORISMATE_MUT_2"/>
    <property type="match status" value="1"/>
</dbReference>
<evidence type="ECO:0000313" key="4">
    <source>
        <dbReference type="Proteomes" id="UP000000674"/>
    </source>
</evidence>
<dbReference type="PANTHER" id="PTHR38041">
    <property type="entry name" value="CHORISMATE MUTASE"/>
    <property type="match status" value="1"/>
</dbReference>